<keyword evidence="3 5" id="KW-0342">GTP-binding</keyword>
<evidence type="ECO:0000256" key="1">
    <source>
        <dbReference type="ARBA" id="ARBA00022723"/>
    </source>
</evidence>
<dbReference type="GO" id="GO:0005525">
    <property type="term" value="F:GTP binding"/>
    <property type="evidence" value="ECO:0007669"/>
    <property type="project" value="UniProtKB-KW"/>
</dbReference>
<feature type="binding site" evidence="5">
    <location>
        <position position="334"/>
    </location>
    <ligand>
        <name>GTP</name>
        <dbReference type="ChEBI" id="CHEBI:37565"/>
    </ligand>
</feature>
<feature type="binding site" evidence="6">
    <location>
        <position position="184"/>
    </location>
    <ligand>
        <name>Mg(2+)</name>
        <dbReference type="ChEBI" id="CHEBI:18420"/>
    </ligand>
</feature>
<keyword evidence="1 6" id="KW-0479">Metal-binding</keyword>
<feature type="binding site" evidence="5">
    <location>
        <begin position="203"/>
        <end position="207"/>
    </location>
    <ligand>
        <name>GTP</name>
        <dbReference type="ChEBI" id="CHEBI:37565"/>
    </ligand>
</feature>
<dbReference type="AlphaFoldDB" id="A0A7S3LPK7"/>
<evidence type="ECO:0008006" key="8">
    <source>
        <dbReference type="Google" id="ProtNLM"/>
    </source>
</evidence>
<keyword evidence="4" id="KW-0807">Transducer</keyword>
<dbReference type="PANTHER" id="PTHR10218:SF302">
    <property type="entry name" value="GUANINE NUCLEOTIDE-BINDING PROTEIN ALPHA-5 SUBUNIT"/>
    <property type="match status" value="1"/>
</dbReference>
<feature type="binding site" evidence="5">
    <location>
        <begin position="178"/>
        <end position="184"/>
    </location>
    <ligand>
        <name>GTP</name>
        <dbReference type="ChEBI" id="CHEBI:37565"/>
    </ligand>
</feature>
<reference evidence="7" key="1">
    <citation type="submission" date="2021-01" db="EMBL/GenBank/DDBJ databases">
        <authorList>
            <person name="Corre E."/>
            <person name="Pelletier E."/>
            <person name="Niang G."/>
            <person name="Scheremetjew M."/>
            <person name="Finn R."/>
            <person name="Kale V."/>
            <person name="Holt S."/>
            <person name="Cochrane G."/>
            <person name="Meng A."/>
            <person name="Brown T."/>
            <person name="Cohen L."/>
        </authorList>
    </citation>
    <scope>NUCLEOTIDE SEQUENCE</scope>
    <source>
        <strain evidence="7">GSBS06</strain>
    </source>
</reference>
<proteinExistence type="predicted"/>
<dbReference type="InterPro" id="IPR011025">
    <property type="entry name" value="GproteinA_insert"/>
</dbReference>
<dbReference type="FunFam" id="3.40.50.300:FF:000692">
    <property type="entry name" value="Guanine nucleotide-binding protein subunit alpha"/>
    <property type="match status" value="1"/>
</dbReference>
<dbReference type="InterPro" id="IPR027417">
    <property type="entry name" value="P-loop_NTPase"/>
</dbReference>
<dbReference type="Gene3D" id="3.40.50.300">
    <property type="entry name" value="P-loop containing nucleotide triphosphate hydrolases"/>
    <property type="match status" value="1"/>
</dbReference>
<name>A0A7S3LPK7_9STRA</name>
<evidence type="ECO:0000313" key="7">
    <source>
        <dbReference type="EMBL" id="CAE0437052.1"/>
    </source>
</evidence>
<sequence>MGNCMGNSTNEAAKDLAISKRLAAVNKSQRDVLKLLLLGTGDSGKTTIFKQMRYLYGDGFAASNRREMRKPVFATLVEGSKTLIDNCGVQKGTEELSSEGATKAAELIKNTDSVDMTQLAPEVAQAVTTLWNDPIFKKTWEQRSNIQITENYGVFAAKCSQFPEWGGKDWIPDRDDFLLARIRTTGVVEDEFDIGGVRFCLVDVGGQRNERRKWIHCFAGVTAVLFIAASSEYDQTLFEQQTKNRLLESLDLFDTMANSQWFSQTTMILFLNKADLLEEKLVHRRIPLNVTGDFPDAPDTFDVPIAVKWLEQKFFDRLSTNNRGQFFFTHLTTALDASNIKVVIEACKKTILKDTLRKLNFYP</sequence>
<dbReference type="PROSITE" id="PS51882">
    <property type="entry name" value="G_ALPHA"/>
    <property type="match status" value="1"/>
</dbReference>
<feature type="binding site" evidence="5">
    <location>
        <begin position="272"/>
        <end position="275"/>
    </location>
    <ligand>
        <name>GTP</name>
        <dbReference type="ChEBI" id="CHEBI:37565"/>
    </ligand>
</feature>
<dbReference type="GO" id="GO:0031683">
    <property type="term" value="F:G-protein beta/gamma-subunit complex binding"/>
    <property type="evidence" value="ECO:0007669"/>
    <property type="project" value="InterPro"/>
</dbReference>
<dbReference type="SUPFAM" id="SSF52540">
    <property type="entry name" value="P-loop containing nucleoside triphosphate hydrolases"/>
    <property type="match status" value="1"/>
</dbReference>
<dbReference type="Pfam" id="PF00503">
    <property type="entry name" value="G-alpha"/>
    <property type="match status" value="1"/>
</dbReference>
<evidence type="ECO:0000256" key="3">
    <source>
        <dbReference type="ARBA" id="ARBA00023134"/>
    </source>
</evidence>
<gene>
    <name evidence="7" type="ORF">ASTO00021_LOCUS7295</name>
</gene>
<dbReference type="Gene3D" id="1.10.400.10">
    <property type="entry name" value="GI Alpha 1, domain 2-like"/>
    <property type="match status" value="1"/>
</dbReference>
<evidence type="ECO:0000256" key="4">
    <source>
        <dbReference type="ARBA" id="ARBA00023224"/>
    </source>
</evidence>
<dbReference type="SMART" id="SM00275">
    <property type="entry name" value="G_alpha"/>
    <property type="match status" value="1"/>
</dbReference>
<organism evidence="7">
    <name type="scientific">Aplanochytrium stocchinoi</name>
    <dbReference type="NCBI Taxonomy" id="215587"/>
    <lineage>
        <taxon>Eukaryota</taxon>
        <taxon>Sar</taxon>
        <taxon>Stramenopiles</taxon>
        <taxon>Bigyra</taxon>
        <taxon>Labyrinthulomycetes</taxon>
        <taxon>Thraustochytrida</taxon>
        <taxon>Thraustochytriidae</taxon>
        <taxon>Aplanochytrium</taxon>
    </lineage>
</organism>
<dbReference type="GO" id="GO:0007188">
    <property type="term" value="P:adenylate cyclase-modulating G protein-coupled receptor signaling pathway"/>
    <property type="evidence" value="ECO:0007669"/>
    <property type="project" value="TreeGrafter"/>
</dbReference>
<evidence type="ECO:0000256" key="5">
    <source>
        <dbReference type="PIRSR" id="PIRSR601019-1"/>
    </source>
</evidence>
<dbReference type="GO" id="GO:0046872">
    <property type="term" value="F:metal ion binding"/>
    <property type="evidence" value="ECO:0007669"/>
    <property type="project" value="UniProtKB-KW"/>
</dbReference>
<dbReference type="PRINTS" id="PR00318">
    <property type="entry name" value="GPROTEINA"/>
</dbReference>
<protein>
    <recommendedName>
        <fullName evidence="8">Guanine nucleotide-binding protein subunit alpha</fullName>
    </recommendedName>
</protein>
<accession>A0A7S3LPK7</accession>
<dbReference type="InterPro" id="IPR001019">
    <property type="entry name" value="Gprotein_alpha_su"/>
</dbReference>
<dbReference type="SUPFAM" id="SSF47895">
    <property type="entry name" value="Transducin (alpha subunit), insertion domain"/>
    <property type="match status" value="1"/>
</dbReference>
<dbReference type="GO" id="GO:0003924">
    <property type="term" value="F:GTPase activity"/>
    <property type="evidence" value="ECO:0007669"/>
    <property type="project" value="InterPro"/>
</dbReference>
<evidence type="ECO:0000256" key="6">
    <source>
        <dbReference type="PIRSR" id="PIRSR601019-2"/>
    </source>
</evidence>
<feature type="binding site" evidence="6">
    <location>
        <position position="46"/>
    </location>
    <ligand>
        <name>Mg(2+)</name>
        <dbReference type="ChEBI" id="CHEBI:18420"/>
    </ligand>
</feature>
<dbReference type="CDD" id="cd00066">
    <property type="entry name" value="G-alpha"/>
    <property type="match status" value="1"/>
</dbReference>
<dbReference type="PANTHER" id="PTHR10218">
    <property type="entry name" value="GTP-BINDING PROTEIN ALPHA SUBUNIT"/>
    <property type="match status" value="1"/>
</dbReference>
<dbReference type="GO" id="GO:0001664">
    <property type="term" value="F:G protein-coupled receptor binding"/>
    <property type="evidence" value="ECO:0007669"/>
    <property type="project" value="TreeGrafter"/>
</dbReference>
<dbReference type="GO" id="GO:0005834">
    <property type="term" value="C:heterotrimeric G-protein complex"/>
    <property type="evidence" value="ECO:0007669"/>
    <property type="project" value="TreeGrafter"/>
</dbReference>
<evidence type="ECO:0000256" key="2">
    <source>
        <dbReference type="ARBA" id="ARBA00022741"/>
    </source>
</evidence>
<keyword evidence="6" id="KW-0460">Magnesium</keyword>
<dbReference type="GO" id="GO:0005737">
    <property type="term" value="C:cytoplasm"/>
    <property type="evidence" value="ECO:0007669"/>
    <property type="project" value="TreeGrafter"/>
</dbReference>
<dbReference type="EMBL" id="HBIN01009791">
    <property type="protein sequence ID" value="CAE0437052.1"/>
    <property type="molecule type" value="Transcribed_RNA"/>
</dbReference>
<keyword evidence="2 5" id="KW-0547">Nucleotide-binding</keyword>